<organism evidence="1 2">
    <name type="scientific">Portunus trituberculatus</name>
    <name type="common">Swimming crab</name>
    <name type="synonym">Neptunus trituberculatus</name>
    <dbReference type="NCBI Taxonomy" id="210409"/>
    <lineage>
        <taxon>Eukaryota</taxon>
        <taxon>Metazoa</taxon>
        <taxon>Ecdysozoa</taxon>
        <taxon>Arthropoda</taxon>
        <taxon>Crustacea</taxon>
        <taxon>Multicrustacea</taxon>
        <taxon>Malacostraca</taxon>
        <taxon>Eumalacostraca</taxon>
        <taxon>Eucarida</taxon>
        <taxon>Decapoda</taxon>
        <taxon>Pleocyemata</taxon>
        <taxon>Brachyura</taxon>
        <taxon>Eubrachyura</taxon>
        <taxon>Portunoidea</taxon>
        <taxon>Portunidae</taxon>
        <taxon>Portuninae</taxon>
        <taxon>Portunus</taxon>
    </lineage>
</organism>
<sequence length="83" mass="9210">MEIQKQVITLNPRCENVETSLGVQVTVTGVAQVKVMKEEKVLKIASEQFLGMTPEDIRGTILMTLEGHLRAILGKAKKFLLIC</sequence>
<gene>
    <name evidence="1" type="primary">FLOT2</name>
    <name evidence="1" type="ORF">E2C01_093911</name>
</gene>
<evidence type="ECO:0000313" key="1">
    <source>
        <dbReference type="EMBL" id="MPC98538.1"/>
    </source>
</evidence>
<dbReference type="OrthoDB" id="111250at2759"/>
<evidence type="ECO:0000313" key="2">
    <source>
        <dbReference type="Proteomes" id="UP000324222"/>
    </source>
</evidence>
<dbReference type="InterPro" id="IPR036013">
    <property type="entry name" value="Band_7/SPFH_dom_sf"/>
</dbReference>
<dbReference type="EMBL" id="VSRR010114496">
    <property type="protein sequence ID" value="MPC98538.1"/>
    <property type="molecule type" value="Genomic_DNA"/>
</dbReference>
<dbReference type="AlphaFoldDB" id="A0A5B7K008"/>
<proteinExistence type="predicted"/>
<dbReference type="CDD" id="cd03399">
    <property type="entry name" value="SPFH_flotillin"/>
    <property type="match status" value="1"/>
</dbReference>
<dbReference type="Gene3D" id="3.30.479.30">
    <property type="entry name" value="Band 7 domain"/>
    <property type="match status" value="1"/>
</dbReference>
<dbReference type="Proteomes" id="UP000324222">
    <property type="component" value="Unassembled WGS sequence"/>
</dbReference>
<dbReference type="SUPFAM" id="SSF117892">
    <property type="entry name" value="Band 7/SPFH domain"/>
    <property type="match status" value="1"/>
</dbReference>
<keyword evidence="2" id="KW-1185">Reference proteome</keyword>
<comment type="caution">
    <text evidence="1">The sequence shown here is derived from an EMBL/GenBank/DDBJ whole genome shotgun (WGS) entry which is preliminary data.</text>
</comment>
<name>A0A5B7K008_PORTR</name>
<protein>
    <submittedName>
        <fullName evidence="1">Flotillin-2</fullName>
    </submittedName>
</protein>
<accession>A0A5B7K008</accession>
<reference evidence="1 2" key="1">
    <citation type="submission" date="2019-05" db="EMBL/GenBank/DDBJ databases">
        <title>Another draft genome of Portunus trituberculatus and its Hox gene families provides insights of decapod evolution.</title>
        <authorList>
            <person name="Jeong J.-H."/>
            <person name="Song I."/>
            <person name="Kim S."/>
            <person name="Choi T."/>
            <person name="Kim D."/>
            <person name="Ryu S."/>
            <person name="Kim W."/>
        </authorList>
    </citation>
    <scope>NUCLEOTIDE SEQUENCE [LARGE SCALE GENOMIC DNA]</scope>
    <source>
        <tissue evidence="1">Muscle</tissue>
    </source>
</reference>